<evidence type="ECO:0000313" key="5">
    <source>
        <dbReference type="Proteomes" id="UP000717624"/>
    </source>
</evidence>
<evidence type="ECO:0000259" key="2">
    <source>
        <dbReference type="Pfam" id="PF07261"/>
    </source>
</evidence>
<dbReference type="Pfam" id="PF21984">
    <property type="entry name" value="DnaD_N"/>
    <property type="match status" value="1"/>
</dbReference>
<evidence type="ECO:0000256" key="1">
    <source>
        <dbReference type="ARBA" id="ARBA00093462"/>
    </source>
</evidence>
<evidence type="ECO:0000259" key="3">
    <source>
        <dbReference type="Pfam" id="PF21984"/>
    </source>
</evidence>
<dbReference type="Pfam" id="PF07261">
    <property type="entry name" value="DnaB_2"/>
    <property type="match status" value="1"/>
</dbReference>
<dbReference type="SUPFAM" id="SSF158499">
    <property type="entry name" value="DnaD domain-like"/>
    <property type="match status" value="1"/>
</dbReference>
<keyword evidence="5" id="KW-1185">Reference proteome</keyword>
<dbReference type="PANTHER" id="PTHR37293">
    <property type="entry name" value="PHAGE REPLICATION PROTEIN-RELATED"/>
    <property type="match status" value="1"/>
</dbReference>
<dbReference type="EMBL" id="JAFBEB010000001">
    <property type="protein sequence ID" value="MBM7588763.1"/>
    <property type="molecule type" value="Genomic_DNA"/>
</dbReference>
<dbReference type="Gene3D" id="1.10.10.10">
    <property type="entry name" value="Winged helix-like DNA-binding domain superfamily/Winged helix DNA-binding domain"/>
    <property type="match status" value="1"/>
</dbReference>
<dbReference type="Proteomes" id="UP000717624">
    <property type="component" value="Unassembled WGS sequence"/>
</dbReference>
<name>A0A938XW34_9BACL</name>
<dbReference type="InterPro" id="IPR053162">
    <property type="entry name" value="DnaD"/>
</dbReference>
<dbReference type="InterPro" id="IPR034829">
    <property type="entry name" value="DnaD-like_sf"/>
</dbReference>
<dbReference type="AlphaFoldDB" id="A0A938XW34"/>
<proteinExistence type="inferred from homology"/>
<evidence type="ECO:0000313" key="4">
    <source>
        <dbReference type="EMBL" id="MBM7588763.1"/>
    </source>
</evidence>
<accession>A0A938XW34</accession>
<dbReference type="PANTHER" id="PTHR37293:SF6">
    <property type="entry name" value="DNA REPLICATION PROTEIN DNAD"/>
    <property type="match status" value="1"/>
</dbReference>
<comment type="similarity">
    <text evidence="1">Belongs to the DnaB/DnaD family.</text>
</comment>
<feature type="domain" description="DnaD N-terminal" evidence="3">
    <location>
        <begin position="16"/>
        <end position="111"/>
    </location>
</feature>
<dbReference type="Gene3D" id="1.10.10.630">
    <property type="entry name" value="DnaD domain-like"/>
    <property type="match status" value="1"/>
</dbReference>
<dbReference type="InterPro" id="IPR006343">
    <property type="entry name" value="DnaB/C_C"/>
</dbReference>
<protein>
    <submittedName>
        <fullName evidence="4">DNA replication protein</fullName>
    </submittedName>
</protein>
<dbReference type="RefSeq" id="WP_204516490.1">
    <property type="nucleotide sequence ID" value="NZ_BAABIN010000009.1"/>
</dbReference>
<gene>
    <name evidence="4" type="ORF">JOD01_000349</name>
</gene>
<organism evidence="4 5">
    <name type="scientific">Brevibacillus fulvus</name>
    <dbReference type="NCBI Taxonomy" id="1125967"/>
    <lineage>
        <taxon>Bacteria</taxon>
        <taxon>Bacillati</taxon>
        <taxon>Bacillota</taxon>
        <taxon>Bacilli</taxon>
        <taxon>Bacillales</taxon>
        <taxon>Paenibacillaceae</taxon>
        <taxon>Brevibacillus</taxon>
    </lineage>
</organism>
<comment type="caution">
    <text evidence="4">The sequence shown here is derived from an EMBL/GenBank/DDBJ whole genome shotgun (WGS) entry which is preliminary data.</text>
</comment>
<dbReference type="InterPro" id="IPR053843">
    <property type="entry name" value="DnaD_N"/>
</dbReference>
<feature type="domain" description="DnaB/C C-terminal" evidence="2">
    <location>
        <begin position="140"/>
        <end position="212"/>
    </location>
</feature>
<reference evidence="4" key="1">
    <citation type="submission" date="2021-01" db="EMBL/GenBank/DDBJ databases">
        <title>Genomic Encyclopedia of Type Strains, Phase IV (KMG-IV): sequencing the most valuable type-strain genomes for metagenomic binning, comparative biology and taxonomic classification.</title>
        <authorList>
            <person name="Goeker M."/>
        </authorList>
    </citation>
    <scope>NUCLEOTIDE SEQUENCE</scope>
    <source>
        <strain evidence="4">DSM 25523</strain>
    </source>
</reference>
<dbReference type="InterPro" id="IPR036388">
    <property type="entry name" value="WH-like_DNA-bd_sf"/>
</dbReference>
<sequence>MDRQIVQLLQAGATSISNLILKTYKRLSLSDEEVMIVIHLLSFQQEGNHFPTLHQLEERLSMPQVRLIQLLQRLLKDEWLTIDEYVDPDTGLRYERYNLELLYQRLYQCLVGENLLNEELVNREALSEVAATEQRTVNLYSQFEQAFGRPLSPFEIETLHIWVEQDRYPEELIITALREAVSVGKLYIRYIDRILLEWQNQHITSVEEARNYSMRFRRHSSARDSHPSL</sequence>
<dbReference type="NCBIfam" id="TIGR01446">
    <property type="entry name" value="DnaD_dom"/>
    <property type="match status" value="1"/>
</dbReference>